<dbReference type="InterPro" id="IPR001764">
    <property type="entry name" value="Glyco_hydro_3_N"/>
</dbReference>
<dbReference type="Pfam" id="PF00933">
    <property type="entry name" value="Glyco_hydro_3"/>
    <property type="match status" value="1"/>
</dbReference>
<reference evidence="8 9" key="1">
    <citation type="submission" date="2019-12" db="EMBL/GenBank/DDBJ databases">
        <authorList>
            <person name="Zhao J."/>
        </authorList>
    </citation>
    <scope>NUCLEOTIDE SEQUENCE [LARGE SCALE GENOMIC DNA]</scope>
    <source>
        <strain evidence="8 9">S-15</strain>
    </source>
</reference>
<evidence type="ECO:0000256" key="2">
    <source>
        <dbReference type="ARBA" id="ARBA00005336"/>
    </source>
</evidence>
<evidence type="ECO:0000256" key="3">
    <source>
        <dbReference type="ARBA" id="ARBA00012663"/>
    </source>
</evidence>
<dbReference type="GO" id="GO:0005975">
    <property type="term" value="P:carbohydrate metabolic process"/>
    <property type="evidence" value="ECO:0007669"/>
    <property type="project" value="InterPro"/>
</dbReference>
<evidence type="ECO:0000259" key="7">
    <source>
        <dbReference type="Pfam" id="PF00933"/>
    </source>
</evidence>
<dbReference type="InterPro" id="IPR050226">
    <property type="entry name" value="NagZ_Beta-hexosaminidase"/>
</dbReference>
<dbReference type="SUPFAM" id="SSF52279">
    <property type="entry name" value="Beta-D-glucan exohydrolase, C-terminal domain"/>
    <property type="match status" value="1"/>
</dbReference>
<dbReference type="EMBL" id="WWNE01000012">
    <property type="protein sequence ID" value="NBG67059.1"/>
    <property type="molecule type" value="Genomic_DNA"/>
</dbReference>
<proteinExistence type="inferred from homology"/>
<evidence type="ECO:0000259" key="6">
    <source>
        <dbReference type="Pfam" id="PF00144"/>
    </source>
</evidence>
<dbReference type="InterPro" id="IPR017853">
    <property type="entry name" value="GH"/>
</dbReference>
<dbReference type="Pfam" id="PF00144">
    <property type="entry name" value="Beta-lactamase"/>
    <property type="match status" value="1"/>
</dbReference>
<feature type="domain" description="Beta-lactamase-related" evidence="6">
    <location>
        <begin position="603"/>
        <end position="968"/>
    </location>
</feature>
<protein>
    <recommendedName>
        <fullName evidence="3">beta-N-acetylhexosaminidase</fullName>
        <ecNumber evidence="3">3.2.1.52</ecNumber>
    </recommendedName>
</protein>
<dbReference type="InterPro" id="IPR036881">
    <property type="entry name" value="Glyco_hydro_3_C_sf"/>
</dbReference>
<evidence type="ECO:0000256" key="5">
    <source>
        <dbReference type="ARBA" id="ARBA00023295"/>
    </source>
</evidence>
<evidence type="ECO:0000313" key="8">
    <source>
        <dbReference type="EMBL" id="NBG67059.1"/>
    </source>
</evidence>
<gene>
    <name evidence="8" type="ORF">GQN54_13100</name>
</gene>
<organism evidence="8 9">
    <name type="scientific">Acidiluteibacter ferrifornacis</name>
    <dbReference type="NCBI Taxonomy" id="2692424"/>
    <lineage>
        <taxon>Bacteria</taxon>
        <taxon>Pseudomonadati</taxon>
        <taxon>Bacteroidota</taxon>
        <taxon>Flavobacteriia</taxon>
        <taxon>Flavobacteriales</taxon>
        <taxon>Cryomorphaceae</taxon>
        <taxon>Acidiluteibacter</taxon>
    </lineage>
</organism>
<keyword evidence="4 8" id="KW-0378">Hydrolase</keyword>
<dbReference type="GO" id="GO:0004563">
    <property type="term" value="F:beta-N-acetylhexosaminidase activity"/>
    <property type="evidence" value="ECO:0007669"/>
    <property type="project" value="UniProtKB-EC"/>
</dbReference>
<dbReference type="Proteomes" id="UP000470771">
    <property type="component" value="Unassembled WGS sequence"/>
</dbReference>
<sequence>MRLTILPIFLFSLLLLSSFHLPTKESEIAEPKRIPYLKGNHVWADSILNSMSLDEKIGQLFNVAAYTNEKMNKKEVEQLIQQYHIGGLTFFQGSIFKQAELTNYYQSISKVPLMVAMDAEWGMAMRIDSVMKYPWQMTLGAIEDEELIYKMGKDIAQQMRRIGVNVSFSPVVDVNNNPNNPIINARSFGENKENVARKGVAYMQGLQDGKVLASAKHFPGHGDTDADSHKSLPLIDKTAKQLDSLELYPFKQLIKKGVGSVMIAHLNIPAYTKESALPSSLTASVVTDLLRNELKFKGLTFTDGLNMAGAAARLSSPQVDVEAIKAGNDILLLSRDVAKGVEAIKQALLDSVLTVEAIDASVLKILRAKHWMELDQYAPSNLNQLYEDLNTPKFKALNHKLTAASITLLRNENIIPLSTGTQRIAVLSIGSKEVTTFQKSIASYADVQFFNAGNDIPVGDQKAMMDSLMPYDVIIIGMHRSDKHPWVKYDVSEDLKGFLNVLRLKKKVILDVFMNPYSMRNSLATEYMDAFLISYQNSDAAQQISAEIIFGARSAKGKLPVGISKAFPEGSGMSNETSNILYREIPEELGLSTELLNQIDIIAQDGVNKGAYPGCQVLVAKDGKIIYDKQFGHSTYESNQPIQSTDLYDIASVTKISATLLAVMDLVSKDQLSLDDNLGKHLGRMVKNTDYADLKLREILAHQAGLAAWIPFYIKTLSGGEPRSDLYSKIQTSEFSVRVADSLYITPTYEDTIFYRIIHRAKVNPKKEYRYSDVGYYFMKEIVERITDMPIEDYLQANFYGPLGMSRTTFNPLNKFNRAEIIPTEDDRTYRRQLVWGDVHDPGAAMLGGVGGHAGLFSNANDLAKLMQLYLNNGNYGGNQYIDASVVKEFTKCQFCKDDAPKNGNENRRAAGFDKPAFHGNPGPTCDCISYASFGHSGFTGTYAWADPDAQIVYIFLSNRVYPDANNKKLLQLNIRTDIQERIYDAIKASKMKMIN</sequence>
<evidence type="ECO:0000313" key="9">
    <source>
        <dbReference type="Proteomes" id="UP000470771"/>
    </source>
</evidence>
<dbReference type="SUPFAM" id="SSF51445">
    <property type="entry name" value="(Trans)glycosidases"/>
    <property type="match status" value="1"/>
</dbReference>
<accession>A0A6N9NMG8</accession>
<dbReference type="RefSeq" id="WP_160634008.1">
    <property type="nucleotide sequence ID" value="NZ_WWNE01000012.1"/>
</dbReference>
<keyword evidence="5" id="KW-0326">Glycosidase</keyword>
<comment type="catalytic activity">
    <reaction evidence="1">
        <text>Hydrolysis of terminal non-reducing N-acetyl-D-hexosamine residues in N-acetyl-beta-D-hexosaminides.</text>
        <dbReference type="EC" id="3.2.1.52"/>
    </reaction>
</comment>
<feature type="domain" description="Glycoside hydrolase family 3 N-terminal" evidence="7">
    <location>
        <begin position="53"/>
        <end position="367"/>
    </location>
</feature>
<dbReference type="PROSITE" id="PS00775">
    <property type="entry name" value="GLYCOSYL_HYDROL_F3"/>
    <property type="match status" value="1"/>
</dbReference>
<comment type="caution">
    <text evidence="8">The sequence shown here is derived from an EMBL/GenBank/DDBJ whole genome shotgun (WGS) entry which is preliminary data.</text>
</comment>
<keyword evidence="9" id="KW-1185">Reference proteome</keyword>
<name>A0A6N9NMG8_9FLAO</name>
<dbReference type="SUPFAM" id="SSF56601">
    <property type="entry name" value="beta-lactamase/transpeptidase-like"/>
    <property type="match status" value="1"/>
</dbReference>
<dbReference type="InterPro" id="IPR001466">
    <property type="entry name" value="Beta-lactam-related"/>
</dbReference>
<comment type="similarity">
    <text evidence="2">Belongs to the glycosyl hydrolase 3 family.</text>
</comment>
<dbReference type="InterPro" id="IPR012338">
    <property type="entry name" value="Beta-lactam/transpept-like"/>
</dbReference>
<dbReference type="Gene3D" id="3.40.710.10">
    <property type="entry name" value="DD-peptidase/beta-lactamase superfamily"/>
    <property type="match status" value="1"/>
</dbReference>
<dbReference type="AlphaFoldDB" id="A0A6N9NMG8"/>
<evidence type="ECO:0000256" key="4">
    <source>
        <dbReference type="ARBA" id="ARBA00022801"/>
    </source>
</evidence>
<dbReference type="InterPro" id="IPR036962">
    <property type="entry name" value="Glyco_hydro_3_N_sf"/>
</dbReference>
<dbReference type="GO" id="GO:0009254">
    <property type="term" value="P:peptidoglycan turnover"/>
    <property type="evidence" value="ECO:0007669"/>
    <property type="project" value="TreeGrafter"/>
</dbReference>
<dbReference type="PANTHER" id="PTHR30480">
    <property type="entry name" value="BETA-HEXOSAMINIDASE-RELATED"/>
    <property type="match status" value="1"/>
</dbReference>
<dbReference type="InterPro" id="IPR019800">
    <property type="entry name" value="Glyco_hydro_3_AS"/>
</dbReference>
<dbReference type="PANTHER" id="PTHR30480:SF13">
    <property type="entry name" value="BETA-HEXOSAMINIDASE"/>
    <property type="match status" value="1"/>
</dbReference>
<dbReference type="Gene3D" id="3.20.20.300">
    <property type="entry name" value="Glycoside hydrolase, family 3, N-terminal domain"/>
    <property type="match status" value="1"/>
</dbReference>
<evidence type="ECO:0000256" key="1">
    <source>
        <dbReference type="ARBA" id="ARBA00001231"/>
    </source>
</evidence>
<dbReference type="Gene3D" id="3.40.50.1700">
    <property type="entry name" value="Glycoside hydrolase family 3 C-terminal domain"/>
    <property type="match status" value="1"/>
</dbReference>
<dbReference type="EC" id="3.2.1.52" evidence="3"/>